<protein>
    <submittedName>
        <fullName evidence="1">Uncharacterized protein</fullName>
    </submittedName>
</protein>
<organism evidence="1 2">
    <name type="scientific">Cellulomonas terrae</name>
    <dbReference type="NCBI Taxonomy" id="311234"/>
    <lineage>
        <taxon>Bacteria</taxon>
        <taxon>Bacillati</taxon>
        <taxon>Actinomycetota</taxon>
        <taxon>Actinomycetes</taxon>
        <taxon>Micrococcales</taxon>
        <taxon>Cellulomonadaceae</taxon>
        <taxon>Cellulomonas</taxon>
    </lineage>
</organism>
<dbReference type="OrthoDB" id="4827458at2"/>
<reference evidence="1 2" key="1">
    <citation type="submission" date="2019-07" db="EMBL/GenBank/DDBJ databases">
        <title>Whole genome shotgun sequence of Cellulomonas terrae NBRC 100819.</title>
        <authorList>
            <person name="Hosoyama A."/>
            <person name="Uohara A."/>
            <person name="Ohji S."/>
            <person name="Ichikawa N."/>
        </authorList>
    </citation>
    <scope>NUCLEOTIDE SEQUENCE [LARGE SCALE GENOMIC DNA]</scope>
    <source>
        <strain evidence="1 2">NBRC 100819</strain>
    </source>
</reference>
<accession>A0A511JJQ3</accession>
<dbReference type="AlphaFoldDB" id="A0A511JJQ3"/>
<gene>
    <name evidence="1" type="ORF">CTE05_14200</name>
</gene>
<comment type="caution">
    <text evidence="1">The sequence shown here is derived from an EMBL/GenBank/DDBJ whole genome shotgun (WGS) entry which is preliminary data.</text>
</comment>
<proteinExistence type="predicted"/>
<evidence type="ECO:0000313" key="2">
    <source>
        <dbReference type="Proteomes" id="UP000321049"/>
    </source>
</evidence>
<dbReference type="Proteomes" id="UP000321049">
    <property type="component" value="Unassembled WGS sequence"/>
</dbReference>
<dbReference type="EMBL" id="BJWH01000005">
    <property type="protein sequence ID" value="GEL97873.1"/>
    <property type="molecule type" value="Genomic_DNA"/>
</dbReference>
<dbReference type="RefSeq" id="WP_146845421.1">
    <property type="nucleotide sequence ID" value="NZ_BJWH01000005.1"/>
</dbReference>
<name>A0A511JJQ3_9CELL</name>
<keyword evidence="2" id="KW-1185">Reference proteome</keyword>
<sequence>MSHSTLPSAMPGASLELDPEGQLLCPRCRATTLDVQGIDQVSGMPWVNHVLVCRTCSVTSRLALVGAFGRTVLRWLDD</sequence>
<evidence type="ECO:0000313" key="1">
    <source>
        <dbReference type="EMBL" id="GEL97873.1"/>
    </source>
</evidence>